<evidence type="ECO:0000259" key="14">
    <source>
        <dbReference type="Pfam" id="PF03159"/>
    </source>
</evidence>
<dbReference type="EMBL" id="KI913132">
    <property type="protein sequence ID" value="ETV77677.1"/>
    <property type="molecule type" value="Genomic_DNA"/>
</dbReference>
<evidence type="ECO:0000256" key="13">
    <source>
        <dbReference type="SAM" id="MobiDB-lite"/>
    </source>
</evidence>
<evidence type="ECO:0000259" key="15">
    <source>
        <dbReference type="Pfam" id="PF17846"/>
    </source>
</evidence>
<gene>
    <name evidence="16" type="ORF">H257_08567</name>
</gene>
<comment type="subcellular location">
    <subcellularLocation>
        <location evidence="1">Nucleus</location>
    </subcellularLocation>
</comment>
<dbReference type="AlphaFoldDB" id="W4GDB6"/>
<evidence type="ECO:0000256" key="2">
    <source>
        <dbReference type="ARBA" id="ARBA00006994"/>
    </source>
</evidence>
<dbReference type="OrthoDB" id="372487at2759"/>
<dbReference type="InterPro" id="IPR041412">
    <property type="entry name" value="Xrn1_helical"/>
</dbReference>
<evidence type="ECO:0000256" key="6">
    <source>
        <dbReference type="ARBA" id="ARBA00022722"/>
    </source>
</evidence>
<evidence type="ECO:0000256" key="7">
    <source>
        <dbReference type="ARBA" id="ARBA00022801"/>
    </source>
</evidence>
<feature type="domain" description="Xrn1 helical" evidence="15">
    <location>
        <begin position="332"/>
        <end position="810"/>
    </location>
</feature>
<dbReference type="RefSeq" id="XP_009832787.1">
    <property type="nucleotide sequence ID" value="XM_009834485.1"/>
</dbReference>
<feature type="compositionally biased region" description="Gly residues" evidence="13">
    <location>
        <begin position="841"/>
        <end position="854"/>
    </location>
</feature>
<evidence type="ECO:0000256" key="12">
    <source>
        <dbReference type="PIRNR" id="PIRNR037239"/>
    </source>
</evidence>
<keyword evidence="11" id="KW-0539">Nucleus</keyword>
<organism evidence="16">
    <name type="scientific">Aphanomyces astaci</name>
    <name type="common">Crayfish plague agent</name>
    <dbReference type="NCBI Taxonomy" id="112090"/>
    <lineage>
        <taxon>Eukaryota</taxon>
        <taxon>Sar</taxon>
        <taxon>Stramenopiles</taxon>
        <taxon>Oomycota</taxon>
        <taxon>Saprolegniomycetes</taxon>
        <taxon>Saprolegniales</taxon>
        <taxon>Verrucalvaceae</taxon>
        <taxon>Aphanomyces</taxon>
    </lineage>
</organism>
<dbReference type="GO" id="GO:0004534">
    <property type="term" value="F:5'-3' RNA exonuclease activity"/>
    <property type="evidence" value="ECO:0007669"/>
    <property type="project" value="UniProtKB-UniRule"/>
</dbReference>
<evidence type="ECO:0000256" key="9">
    <source>
        <dbReference type="ARBA" id="ARBA00023015"/>
    </source>
</evidence>
<evidence type="ECO:0000313" key="16">
    <source>
        <dbReference type="EMBL" id="ETV77677.1"/>
    </source>
</evidence>
<dbReference type="Pfam" id="PF03159">
    <property type="entry name" value="XRN_N"/>
    <property type="match status" value="1"/>
</dbReference>
<proteinExistence type="inferred from homology"/>
<feature type="region of interest" description="Disordered" evidence="13">
    <location>
        <begin position="112"/>
        <end position="132"/>
    </location>
</feature>
<comment type="function">
    <text evidence="12">Possesses 5'-&gt;3' exoribonuclease activity. May promote termination of transcription by RNA polymerase II.</text>
</comment>
<dbReference type="FunFam" id="3.40.50.12390:FF:000003">
    <property type="entry name" value="5'-3' exoribonuclease"/>
    <property type="match status" value="1"/>
</dbReference>
<dbReference type="GO" id="GO:0005634">
    <property type="term" value="C:nucleus"/>
    <property type="evidence" value="ECO:0007669"/>
    <property type="project" value="UniProtKB-SubCell"/>
</dbReference>
<evidence type="ECO:0000256" key="8">
    <source>
        <dbReference type="ARBA" id="ARBA00022839"/>
    </source>
</evidence>
<keyword evidence="3" id="KW-0806">Transcription termination</keyword>
<dbReference type="InterPro" id="IPR027073">
    <property type="entry name" value="5_3_exoribonuclease"/>
</dbReference>
<evidence type="ECO:0000256" key="3">
    <source>
        <dbReference type="ARBA" id="ARBA00022472"/>
    </source>
</evidence>
<dbReference type="STRING" id="112090.W4GDB6"/>
<dbReference type="GO" id="GO:0003723">
    <property type="term" value="F:RNA binding"/>
    <property type="evidence" value="ECO:0007669"/>
    <property type="project" value="TreeGrafter"/>
</dbReference>
<dbReference type="PANTHER" id="PTHR12341:SF41">
    <property type="entry name" value="5'-3' EXORIBONUCLEASE 2"/>
    <property type="match status" value="1"/>
</dbReference>
<name>W4GDB6_APHAT</name>
<dbReference type="GeneID" id="20810563"/>
<dbReference type="CDD" id="cd18673">
    <property type="entry name" value="PIN_XRN1-2-like"/>
    <property type="match status" value="1"/>
</dbReference>
<comment type="similarity">
    <text evidence="2 12">Belongs to the 5'-3' exonuclease family. XRN2/RAT1 subfamily.</text>
</comment>
<evidence type="ECO:0000256" key="5">
    <source>
        <dbReference type="ARBA" id="ARBA00022664"/>
    </source>
</evidence>
<feature type="compositionally biased region" description="Pro residues" evidence="13">
    <location>
        <begin position="973"/>
        <end position="989"/>
    </location>
</feature>
<accession>W4GDB6</accession>
<dbReference type="Gene3D" id="1.25.40.1050">
    <property type="match status" value="1"/>
</dbReference>
<feature type="compositionally biased region" description="Gly residues" evidence="13">
    <location>
        <begin position="914"/>
        <end position="926"/>
    </location>
</feature>
<feature type="domain" description="Xrn1 N-terminal" evidence="14">
    <location>
        <begin position="1"/>
        <end position="254"/>
    </location>
</feature>
<dbReference type="InterPro" id="IPR017151">
    <property type="entry name" value="Xrn2/3/4"/>
</dbReference>
<dbReference type="Pfam" id="PF17846">
    <property type="entry name" value="XRN_M"/>
    <property type="match status" value="1"/>
</dbReference>
<keyword evidence="6 12" id="KW-0540">Nuclease</keyword>
<dbReference type="GO" id="GO:0000956">
    <property type="term" value="P:nuclear-transcribed mRNA catabolic process"/>
    <property type="evidence" value="ECO:0007669"/>
    <property type="project" value="TreeGrafter"/>
</dbReference>
<evidence type="ECO:0000256" key="11">
    <source>
        <dbReference type="ARBA" id="ARBA00023242"/>
    </source>
</evidence>
<dbReference type="VEuPathDB" id="FungiDB:H257_08567"/>
<dbReference type="EC" id="3.1.13.-" evidence="12"/>
<keyword evidence="5 12" id="KW-0507">mRNA processing</keyword>
<dbReference type="PIRSF" id="PIRSF037239">
    <property type="entry name" value="Exonuclease_Xrn2"/>
    <property type="match status" value="1"/>
</dbReference>
<protein>
    <recommendedName>
        <fullName evidence="12">5'-3' exoribonuclease</fullName>
        <ecNumber evidence="12">3.1.13.-</ecNumber>
    </recommendedName>
</protein>
<sequence>MGVPAFYRWLSEKYPRTIVDAVEESVMTIEGRKRFNLIDMEAANPNGQEFDNLFIDMNGIIHPCAHPENGEQPRTEEEMFLRLMEYVDRLVACVRPRRLLYMAIDGVAPRAKMNQQRSRRFRSAQEAKQHAEVDKEVREYMELMGQKPPQKQTPWDSNVITPGTKFMAKLSKYMRFYVRDRMNNCPVWKQFKVVFSDASVPGEGEHKLMSYIRTQRSQPGYDPNQHHVLHGLDADLIMLGLATHEAQFSVLREEVLFGKAKWEKDQKNNQTKLDANGVPDAVAKRKRGEFGEHDSSTAPSNLKPLQFLHVSILREYLAIEFEPLQARLPFPYDFERIVDDFVFMCFFVGNDFLPHLPCMDIRDGAVDYLLLVYAKLLPSLGGYLTKPGGDVDLDKVDVILAEVGAVEESIFQRRVAKERENTMRDARRLTSGQRDQVMATVAKDGAVAVTTKRLKGGEGAAVATAGDDDNDDDSTKVLTPAERQEAKYQSMPVELALKYRIQAKEEAKLDKLKAEIKDHVRLGEPGWKTRYYEDKLKADDIEIGTILVSTVIIMYICAGGGREKVFQSYVEGLCWVMRYYYTGVASWQWFYPFHYAPFASDLKNIDRFKISFDVGQPFCPFEQLMGVFPADSRHAIPKPYQWLLTDAESPIIDFYPQDIPMDPNGKAMPWLWVVLLPFIDETRLLDAMRPINDKLSDAEKKRNERFGKELLFFHASIAPDHPLPSAEGLQSVALTPSTFQMFGNVHYVESSDFPLRCTVPSPQASKLELQDVPNNQCLSFHFEMPAAGQHLSATLEGAIVPPPVLVTPEDRTIAVPKLGFKSISIVDLAGAAAGATAARQRGGGYRGPWQGGGNNNTYRPQNNYQQGGSYSHQQNSFNNYPQGGRGGGRGPPSYHHNAPPQAPPPFGRRVNAPQGGGYYQGRGGGRSPPRRDFGGRGGGGGYQPDYNQRPPPRGYPPYQQQRADLAPGVPRGFGPPPGAGLLPPPPPAGLAPGVPRGFGPPRPNLDALRQGLRNMHAQRETKPHQAQPSRRYDR</sequence>
<evidence type="ECO:0000256" key="1">
    <source>
        <dbReference type="ARBA" id="ARBA00004123"/>
    </source>
</evidence>
<dbReference type="GO" id="GO:0006397">
    <property type="term" value="P:mRNA processing"/>
    <property type="evidence" value="ECO:0007669"/>
    <property type="project" value="UniProtKB-UniRule"/>
</dbReference>
<feature type="compositionally biased region" description="Polar residues" evidence="13">
    <location>
        <begin position="855"/>
        <end position="881"/>
    </location>
</feature>
<evidence type="ECO:0000256" key="10">
    <source>
        <dbReference type="ARBA" id="ARBA00023163"/>
    </source>
</evidence>
<keyword evidence="8 12" id="KW-0269">Exonuclease</keyword>
<feature type="region of interest" description="Disordered" evidence="13">
    <location>
        <begin position="839"/>
        <end position="1034"/>
    </location>
</feature>
<keyword evidence="4" id="KW-0698">rRNA processing</keyword>
<keyword evidence="7 12" id="KW-0378">Hydrolase</keyword>
<dbReference type="PANTHER" id="PTHR12341">
    <property type="entry name" value="5'-&gt;3' EXORIBONUCLEASE"/>
    <property type="match status" value="1"/>
</dbReference>
<feature type="compositionally biased region" description="Basic and acidic residues" evidence="13">
    <location>
        <begin position="123"/>
        <end position="132"/>
    </location>
</feature>
<evidence type="ECO:0000256" key="4">
    <source>
        <dbReference type="ARBA" id="ARBA00022552"/>
    </source>
</evidence>
<dbReference type="InterPro" id="IPR004859">
    <property type="entry name" value="Xrn1_N"/>
</dbReference>
<keyword evidence="10" id="KW-0804">Transcription</keyword>
<feature type="compositionally biased region" description="Low complexity" evidence="13">
    <location>
        <begin position="956"/>
        <end position="972"/>
    </location>
</feature>
<dbReference type="FunFam" id="3.40.50.12390:FF:000005">
    <property type="entry name" value="5'-3' exoribonuclease 2"/>
    <property type="match status" value="1"/>
</dbReference>
<dbReference type="Gene3D" id="3.40.50.12390">
    <property type="match status" value="1"/>
</dbReference>
<dbReference type="GO" id="GO:0006353">
    <property type="term" value="P:DNA-templated transcription termination"/>
    <property type="evidence" value="ECO:0007669"/>
    <property type="project" value="UniProtKB-KW"/>
</dbReference>
<dbReference type="GO" id="GO:0006364">
    <property type="term" value="P:rRNA processing"/>
    <property type="evidence" value="ECO:0007669"/>
    <property type="project" value="UniProtKB-KW"/>
</dbReference>
<keyword evidence="9" id="KW-0805">Transcription regulation</keyword>
<reference evidence="16" key="1">
    <citation type="submission" date="2013-12" db="EMBL/GenBank/DDBJ databases">
        <title>The Genome Sequence of Aphanomyces astaci APO3.</title>
        <authorList>
            <consortium name="The Broad Institute Genomics Platform"/>
            <person name="Russ C."/>
            <person name="Tyler B."/>
            <person name="van West P."/>
            <person name="Dieguez-Uribeondo J."/>
            <person name="Young S.K."/>
            <person name="Zeng Q."/>
            <person name="Gargeya S."/>
            <person name="Fitzgerald M."/>
            <person name="Abouelleil A."/>
            <person name="Alvarado L."/>
            <person name="Chapman S.B."/>
            <person name="Gainer-Dewar J."/>
            <person name="Goldberg J."/>
            <person name="Griggs A."/>
            <person name="Gujja S."/>
            <person name="Hansen M."/>
            <person name="Howarth C."/>
            <person name="Imamovic A."/>
            <person name="Ireland A."/>
            <person name="Larimer J."/>
            <person name="McCowan C."/>
            <person name="Murphy C."/>
            <person name="Pearson M."/>
            <person name="Poon T.W."/>
            <person name="Priest M."/>
            <person name="Roberts A."/>
            <person name="Saif S."/>
            <person name="Shea T."/>
            <person name="Sykes S."/>
            <person name="Wortman J."/>
            <person name="Nusbaum C."/>
            <person name="Birren B."/>
        </authorList>
    </citation>
    <scope>NUCLEOTIDE SEQUENCE [LARGE SCALE GENOMIC DNA]</scope>
    <source>
        <strain evidence="16">APO3</strain>
    </source>
</reference>